<comment type="caution">
    <text evidence="1">The sequence shown here is derived from an EMBL/GenBank/DDBJ whole genome shotgun (WGS) entry which is preliminary data.</text>
</comment>
<name>A0ACC2WHJ9_9TREE</name>
<reference evidence="1" key="1">
    <citation type="submission" date="2023-04" db="EMBL/GenBank/DDBJ databases">
        <title>Draft Genome sequencing of Naganishia species isolated from polar environments using Oxford Nanopore Technology.</title>
        <authorList>
            <person name="Leo P."/>
            <person name="Venkateswaran K."/>
        </authorList>
    </citation>
    <scope>NUCLEOTIDE SEQUENCE</scope>
    <source>
        <strain evidence="1">MNA-CCFEE 5425</strain>
    </source>
</reference>
<evidence type="ECO:0000313" key="1">
    <source>
        <dbReference type="EMBL" id="KAJ9111233.1"/>
    </source>
</evidence>
<protein>
    <submittedName>
        <fullName evidence="1">Uncharacterized protein</fullName>
    </submittedName>
</protein>
<dbReference type="Proteomes" id="UP001243375">
    <property type="component" value="Unassembled WGS sequence"/>
</dbReference>
<accession>A0ACC2WHJ9</accession>
<dbReference type="EMBL" id="JASBWU010000032">
    <property type="protein sequence ID" value="KAJ9111233.1"/>
    <property type="molecule type" value="Genomic_DNA"/>
</dbReference>
<gene>
    <name evidence="1" type="ORF">QFC22_006608</name>
</gene>
<sequence length="242" mass="27039">MDLNGFCDKVQEHLGAFWERTSPGYHMPKVWRAPMIHPMACWRLQVGCQTAEEKWTSFCAQNGLDVEVEGRTKIVGTTLSGMCNGHFGYIHKVAGKLSKASNDEIRNENLNNLQTALGNVMVVTVPHSEQGSYASLFNQPGNPDLETRVRSYCNMLIRNFIIHPILGPEGAPVEVDRSWSGEEMRETVSRWLGTTRYEFPSWSLTQKTELGLSGDDENLGDYPSLRSVSASSVTAPTVQIRM</sequence>
<keyword evidence="2" id="KW-1185">Reference proteome</keyword>
<organism evidence="1 2">
    <name type="scientific">Naganishia vaughanmartiniae</name>
    <dbReference type="NCBI Taxonomy" id="1424756"/>
    <lineage>
        <taxon>Eukaryota</taxon>
        <taxon>Fungi</taxon>
        <taxon>Dikarya</taxon>
        <taxon>Basidiomycota</taxon>
        <taxon>Agaricomycotina</taxon>
        <taxon>Tremellomycetes</taxon>
        <taxon>Filobasidiales</taxon>
        <taxon>Filobasidiaceae</taxon>
        <taxon>Naganishia</taxon>
    </lineage>
</organism>
<proteinExistence type="predicted"/>
<evidence type="ECO:0000313" key="2">
    <source>
        <dbReference type="Proteomes" id="UP001243375"/>
    </source>
</evidence>